<keyword evidence="2" id="KW-1185">Reference proteome</keyword>
<dbReference type="Proteomes" id="UP000647339">
    <property type="component" value="Unassembled WGS sequence"/>
</dbReference>
<accession>A0ABQ1V830</accession>
<name>A0ABQ1V830_9BACT</name>
<evidence type="ECO:0000313" key="1">
    <source>
        <dbReference type="EMBL" id="GGF43573.1"/>
    </source>
</evidence>
<sequence>MEMRHIKYDKNIGAFDSTTGEILSNSCQTGDTSHKLICEERDFQASLSMVKVLVKHSSKVFGELPQEEPKPSRMNKKEKFLYALPHTFNRQKYLEVAKSMSIPAKTAEGYIANFVKSGLIHREAHDQYMNTSLEESQDSKEIKEE</sequence>
<dbReference type="EMBL" id="BMIU01000020">
    <property type="protein sequence ID" value="GGF43573.1"/>
    <property type="molecule type" value="Genomic_DNA"/>
</dbReference>
<evidence type="ECO:0000313" key="2">
    <source>
        <dbReference type="Proteomes" id="UP000647339"/>
    </source>
</evidence>
<organism evidence="1 2">
    <name type="scientific">Echinicola rosea</name>
    <dbReference type="NCBI Taxonomy" id="1807691"/>
    <lineage>
        <taxon>Bacteria</taxon>
        <taxon>Pseudomonadati</taxon>
        <taxon>Bacteroidota</taxon>
        <taxon>Cytophagia</taxon>
        <taxon>Cytophagales</taxon>
        <taxon>Cyclobacteriaceae</taxon>
        <taxon>Echinicola</taxon>
    </lineage>
</organism>
<gene>
    <name evidence="1" type="ORF">GCM10011339_35070</name>
</gene>
<reference evidence="2" key="1">
    <citation type="journal article" date="2019" name="Int. J. Syst. Evol. Microbiol.">
        <title>The Global Catalogue of Microorganisms (GCM) 10K type strain sequencing project: providing services to taxonomists for standard genome sequencing and annotation.</title>
        <authorList>
            <consortium name="The Broad Institute Genomics Platform"/>
            <consortium name="The Broad Institute Genome Sequencing Center for Infectious Disease"/>
            <person name="Wu L."/>
            <person name="Ma J."/>
        </authorList>
    </citation>
    <scope>NUCLEOTIDE SEQUENCE [LARGE SCALE GENOMIC DNA]</scope>
    <source>
        <strain evidence="2">CGMCC 1.15407</strain>
    </source>
</reference>
<comment type="caution">
    <text evidence="1">The sequence shown here is derived from an EMBL/GenBank/DDBJ whole genome shotgun (WGS) entry which is preliminary data.</text>
</comment>
<proteinExistence type="predicted"/>
<protein>
    <submittedName>
        <fullName evidence="1">Uncharacterized protein</fullName>
    </submittedName>
</protein>